<evidence type="ECO:0000256" key="1">
    <source>
        <dbReference type="SAM" id="MobiDB-lite"/>
    </source>
</evidence>
<dbReference type="EMBL" id="CP000393">
    <property type="protein sequence ID" value="ABG52886.1"/>
    <property type="molecule type" value="Genomic_DNA"/>
</dbReference>
<dbReference type="KEGG" id="ter:Tery_3844"/>
<feature type="region of interest" description="Disordered" evidence="1">
    <location>
        <begin position="138"/>
        <end position="199"/>
    </location>
</feature>
<gene>
    <name evidence="2" type="ordered locus">Tery_3844</name>
</gene>
<sequence length="199" mass="22532">MMSIYMYAAKFNYRSMNLYSRILSTIIFTLANLLISTIMVLASAKNITLSIDSNENNYYNILVKNAEDLAKKTINQEFDNNPEITSFTITILGERKGQIVPVIRSTVSRAEWQNNPNIDNFTRYFADAKLLLKFEDESDISEGQPQLPNPSPQIPAPPPPLPNSQPKAPQPQNKSPRQRPSSTSPRFPTDEDDPRIIDD</sequence>
<name>Q10XY8_TRIEI</name>
<reference evidence="2" key="1">
    <citation type="submission" date="2006-06" db="EMBL/GenBank/DDBJ databases">
        <title>Complete sequence of Trichodesmium erythraeum IMS101.</title>
        <authorList>
            <consortium name="US DOE Joint Genome Institute"/>
            <person name="Copeland A."/>
            <person name="Lucas S."/>
            <person name="Lapidus A."/>
            <person name="Barry K."/>
            <person name="Detter J.C."/>
            <person name="Glavina del Rio T."/>
            <person name="Hammon N."/>
            <person name="Israni S."/>
            <person name="Dalin E."/>
            <person name="Tice H."/>
            <person name="Pitluck S."/>
            <person name="Kiss H."/>
            <person name="Munk A.C."/>
            <person name="Brettin T."/>
            <person name="Bruce D."/>
            <person name="Han C."/>
            <person name="Tapia R."/>
            <person name="Gilna P."/>
            <person name="Schmutz J."/>
            <person name="Larimer F."/>
            <person name="Land M."/>
            <person name="Hauser L."/>
            <person name="Kyrpides N."/>
            <person name="Kim E."/>
            <person name="Richardson P."/>
        </authorList>
    </citation>
    <scope>NUCLEOTIDE SEQUENCE [LARGE SCALE GENOMIC DNA]</scope>
    <source>
        <strain evidence="2">IMS101</strain>
    </source>
</reference>
<feature type="compositionally biased region" description="Low complexity" evidence="1">
    <location>
        <begin position="178"/>
        <end position="187"/>
    </location>
</feature>
<dbReference type="AlphaFoldDB" id="Q10XY8"/>
<dbReference type="eggNOG" id="ENOG5032Z2D">
    <property type="taxonomic scope" value="Bacteria"/>
</dbReference>
<evidence type="ECO:0000313" key="2">
    <source>
        <dbReference type="EMBL" id="ABG52886.1"/>
    </source>
</evidence>
<proteinExistence type="predicted"/>
<accession>Q10XY8</accession>
<protein>
    <submittedName>
        <fullName evidence="2">Uncharacterized protein</fullName>
    </submittedName>
</protein>
<feature type="compositionally biased region" description="Pro residues" evidence="1">
    <location>
        <begin position="147"/>
        <end position="163"/>
    </location>
</feature>
<organism evidence="2">
    <name type="scientific">Trichodesmium erythraeum (strain IMS101)</name>
    <dbReference type="NCBI Taxonomy" id="203124"/>
    <lineage>
        <taxon>Bacteria</taxon>
        <taxon>Bacillati</taxon>
        <taxon>Cyanobacteriota</taxon>
        <taxon>Cyanophyceae</taxon>
        <taxon>Oscillatoriophycideae</taxon>
        <taxon>Oscillatoriales</taxon>
        <taxon>Microcoleaceae</taxon>
        <taxon>Trichodesmium</taxon>
    </lineage>
</organism>
<dbReference type="HOGENOM" id="CLU_1371692_0_0_3"/>